<dbReference type="GO" id="GO:0004497">
    <property type="term" value="F:monooxygenase activity"/>
    <property type="evidence" value="ECO:0007669"/>
    <property type="project" value="UniProtKB-KW"/>
</dbReference>
<dbReference type="PROSITE" id="PS00086">
    <property type="entry name" value="CYTOCHROME_P450"/>
    <property type="match status" value="1"/>
</dbReference>
<dbReference type="InterPro" id="IPR001128">
    <property type="entry name" value="Cyt_P450"/>
</dbReference>
<dbReference type="PRINTS" id="PR00359">
    <property type="entry name" value="BP450"/>
</dbReference>
<dbReference type="Gene3D" id="1.10.630.10">
    <property type="entry name" value="Cytochrome P450"/>
    <property type="match status" value="1"/>
</dbReference>
<dbReference type="RefSeq" id="WP_031755124.1">
    <property type="nucleotide sequence ID" value="NZ_LLUW01000023.1"/>
</dbReference>
<dbReference type="EMBL" id="AF440524">
    <property type="protein sequence ID" value="AAN62238.1"/>
    <property type="molecule type" value="Genomic_DNA"/>
</dbReference>
<organism evidence="3">
    <name type="scientific">Pseudomonas aeruginosa</name>
    <dbReference type="NCBI Taxonomy" id="287"/>
    <lineage>
        <taxon>Bacteria</taxon>
        <taxon>Pseudomonadati</taxon>
        <taxon>Pseudomonadota</taxon>
        <taxon>Gammaproteobacteria</taxon>
        <taxon>Pseudomonadales</taxon>
        <taxon>Pseudomonadaceae</taxon>
        <taxon>Pseudomonas</taxon>
    </lineage>
</organism>
<accession>Q8GPY6</accession>
<dbReference type="PANTHER" id="PTHR46696:SF6">
    <property type="entry name" value="P450, PUTATIVE (EUROFUNG)-RELATED"/>
    <property type="match status" value="1"/>
</dbReference>
<keyword evidence="2" id="KW-0560">Oxidoreductase</keyword>
<keyword evidence="2" id="KW-0349">Heme</keyword>
<dbReference type="Pfam" id="PF00067">
    <property type="entry name" value="p450"/>
    <property type="match status" value="1"/>
</dbReference>
<dbReference type="AlphaFoldDB" id="Q8GPY6"/>
<protein>
    <submittedName>
        <fullName evidence="3">Putative cytochrome P450</fullName>
    </submittedName>
</protein>
<comment type="similarity">
    <text evidence="1 2">Belongs to the cytochrome P450 family.</text>
</comment>
<evidence type="ECO:0000313" key="3">
    <source>
        <dbReference type="EMBL" id="AAN62238.1"/>
    </source>
</evidence>
<evidence type="ECO:0000256" key="2">
    <source>
        <dbReference type="RuleBase" id="RU000461"/>
    </source>
</evidence>
<dbReference type="InterPro" id="IPR036396">
    <property type="entry name" value="Cyt_P450_sf"/>
</dbReference>
<keyword evidence="2" id="KW-0408">Iron</keyword>
<sequence>MKDVNEVARNFDFHGEALDDIFDTYSTLRHGCPVGRSENYGGFWFLTKSDDIFAAEQDPEAFSVYPSMMVPSVSEGIQLPPIDIDPPEHTAYRRILLPLFTPQELKKLEQPIRDTARKLAEEFAKEGSGADASYHYSRPLPTIIFSRLAGYPEQDWPKFDKWVDDIIYERVEKPEVANQASKDVFSYFENLLDNWKDDSESANLIDYLCRAKINGRPLTRDELLRYCYLLFLAGLDTTAWSIRAGLWYLANNPADQQKLRDNPDLIPLACEEFLRTLSPVQVMARTCLKDTVIRDQEIKAGERVMLVFGAGNRDEEVFPNPDKIDIERQENRHLAFGGGIHRCLGSNLGRRELVVGIEEFLRAVPQFKPADPSEKWHGVGPLKLAF</sequence>
<reference evidence="3" key="1">
    <citation type="journal article" date="2002" name="J. Bacteriol.">
        <title>Gene islands integrated into tRNA(Gly) genes confer genome diversity on a Pseudomonas aeruginosa clone.</title>
        <authorList>
            <person name="Larbig K.D."/>
            <person name="Christmann A."/>
            <person name="Johann A."/>
            <person name="Klockgether J."/>
            <person name="Hartsch T."/>
            <person name="Merkl R."/>
            <person name="Wiehlmann L."/>
            <person name="Fritz H.-J."/>
            <person name="Tuemmler B."/>
        </authorList>
    </citation>
    <scope>NUCLEOTIDE SEQUENCE</scope>
    <source>
        <strain evidence="3">SG17M</strain>
    </source>
</reference>
<keyword evidence="2" id="KW-0503">Monooxygenase</keyword>
<name>Q8GPY6_PSEAI</name>
<keyword evidence="2" id="KW-0479">Metal-binding</keyword>
<dbReference type="PANTHER" id="PTHR46696">
    <property type="entry name" value="P450, PUTATIVE (EUROFUNG)-RELATED"/>
    <property type="match status" value="1"/>
</dbReference>
<dbReference type="GO" id="GO:0020037">
    <property type="term" value="F:heme binding"/>
    <property type="evidence" value="ECO:0007669"/>
    <property type="project" value="InterPro"/>
</dbReference>
<dbReference type="GO" id="GO:0016705">
    <property type="term" value="F:oxidoreductase activity, acting on paired donors, with incorporation or reduction of molecular oxygen"/>
    <property type="evidence" value="ECO:0007669"/>
    <property type="project" value="InterPro"/>
</dbReference>
<dbReference type="SUPFAM" id="SSF48264">
    <property type="entry name" value="Cytochrome P450"/>
    <property type="match status" value="1"/>
</dbReference>
<dbReference type="GO" id="GO:0005506">
    <property type="term" value="F:iron ion binding"/>
    <property type="evidence" value="ECO:0007669"/>
    <property type="project" value="InterPro"/>
</dbReference>
<proteinExistence type="inferred from homology"/>
<dbReference type="InterPro" id="IPR017972">
    <property type="entry name" value="Cyt_P450_CS"/>
</dbReference>
<dbReference type="InterPro" id="IPR002397">
    <property type="entry name" value="Cyt_P450_B"/>
</dbReference>
<evidence type="ECO:0000256" key="1">
    <source>
        <dbReference type="ARBA" id="ARBA00010617"/>
    </source>
</evidence>
<gene>
    <name evidence="3" type="primary">ORF SG16</name>
</gene>